<organism evidence="3 4">
    <name type="scientific">Bradyrhizobium retamae</name>
    <dbReference type="NCBI Taxonomy" id="1300035"/>
    <lineage>
        <taxon>Bacteria</taxon>
        <taxon>Pseudomonadati</taxon>
        <taxon>Pseudomonadota</taxon>
        <taxon>Alphaproteobacteria</taxon>
        <taxon>Hyphomicrobiales</taxon>
        <taxon>Nitrobacteraceae</taxon>
        <taxon>Bradyrhizobium</taxon>
    </lineage>
</organism>
<gene>
    <name evidence="3" type="ORF">CQ13_38810</name>
</gene>
<keyword evidence="4" id="KW-1185">Reference proteome</keyword>
<dbReference type="Proteomes" id="UP000052023">
    <property type="component" value="Unassembled WGS sequence"/>
</dbReference>
<dbReference type="EMBL" id="LLYA01000037">
    <property type="protein sequence ID" value="KRR29188.1"/>
    <property type="molecule type" value="Genomic_DNA"/>
</dbReference>
<feature type="signal peptide" evidence="2">
    <location>
        <begin position="1"/>
        <end position="22"/>
    </location>
</feature>
<protein>
    <submittedName>
        <fullName evidence="3">Uncharacterized protein</fullName>
    </submittedName>
</protein>
<sequence length="229" mass="25690">MKLLTTILTASMISMSAFSATAQTITFELNGTRFYFPKAWTINVVGADPPYNASAAIAGKAVFKVERTILISFPKVPGQRDWQERYPEISPPFIYELLISSGIRNLSEARQRSREASDPEVSKRLKQLQPDPDGFARLGNQYYVAVRPGDDDGAGGYLQFSCKPGLTERDRGVLSRCTVHTYVVDGIGLRASFDALEFDKLRWRDVPKQVDALVKWLVTPPSQRREKID</sequence>
<name>A0A0R3NA06_9BRAD</name>
<feature type="compositionally biased region" description="Basic and acidic residues" evidence="1">
    <location>
        <begin position="109"/>
        <end position="123"/>
    </location>
</feature>
<evidence type="ECO:0000256" key="2">
    <source>
        <dbReference type="SAM" id="SignalP"/>
    </source>
</evidence>
<evidence type="ECO:0000256" key="1">
    <source>
        <dbReference type="SAM" id="MobiDB-lite"/>
    </source>
</evidence>
<dbReference type="RefSeq" id="WP_057842329.1">
    <property type="nucleotide sequence ID" value="NZ_LLYA01000037.1"/>
</dbReference>
<accession>A0A0R3NA06</accession>
<reference evidence="3 4" key="1">
    <citation type="submission" date="2014-03" db="EMBL/GenBank/DDBJ databases">
        <title>Bradyrhizobium valentinum sp. nov., isolated from effective nodules of Lupinus mariae-josephae, a lupine endemic of basic-lime soils in Eastern Spain.</title>
        <authorList>
            <person name="Duran D."/>
            <person name="Rey L."/>
            <person name="Navarro A."/>
            <person name="Busquets A."/>
            <person name="Imperial J."/>
            <person name="Ruiz-Argueso T."/>
        </authorList>
    </citation>
    <scope>NUCLEOTIDE SEQUENCE [LARGE SCALE GENOMIC DNA]</scope>
    <source>
        <strain evidence="3 4">Ro19</strain>
    </source>
</reference>
<evidence type="ECO:0000313" key="3">
    <source>
        <dbReference type="EMBL" id="KRR29188.1"/>
    </source>
</evidence>
<feature type="region of interest" description="Disordered" evidence="1">
    <location>
        <begin position="109"/>
        <end position="130"/>
    </location>
</feature>
<evidence type="ECO:0000313" key="4">
    <source>
        <dbReference type="Proteomes" id="UP000052023"/>
    </source>
</evidence>
<feature type="chain" id="PRO_5006445187" evidence="2">
    <location>
        <begin position="23"/>
        <end position="229"/>
    </location>
</feature>
<dbReference type="OrthoDB" id="9805931at2"/>
<proteinExistence type="predicted"/>
<keyword evidence="2" id="KW-0732">Signal</keyword>
<comment type="caution">
    <text evidence="3">The sequence shown here is derived from an EMBL/GenBank/DDBJ whole genome shotgun (WGS) entry which is preliminary data.</text>
</comment>
<dbReference type="AlphaFoldDB" id="A0A0R3NA06"/>